<dbReference type="GO" id="GO:0005886">
    <property type="term" value="C:plasma membrane"/>
    <property type="evidence" value="ECO:0007669"/>
    <property type="project" value="UniProtKB-SubCell"/>
</dbReference>
<dbReference type="InterPro" id="IPR003661">
    <property type="entry name" value="HisK_dim/P_dom"/>
</dbReference>
<dbReference type="SUPFAM" id="SSF55781">
    <property type="entry name" value="GAF domain-like"/>
    <property type="match status" value="1"/>
</dbReference>
<accession>A0A7Y2P0T7</accession>
<dbReference type="InterPro" id="IPR036097">
    <property type="entry name" value="HisK_dim/P_sf"/>
</dbReference>
<evidence type="ECO:0000256" key="6">
    <source>
        <dbReference type="ARBA" id="ARBA00022777"/>
    </source>
</evidence>
<keyword evidence="6" id="KW-0418">Kinase</keyword>
<dbReference type="Gene3D" id="1.10.287.130">
    <property type="match status" value="1"/>
</dbReference>
<dbReference type="EC" id="2.7.13.3" evidence="3"/>
<dbReference type="Gene3D" id="3.30.450.20">
    <property type="entry name" value="PAS domain"/>
    <property type="match status" value="3"/>
</dbReference>
<dbReference type="SMART" id="SM00387">
    <property type="entry name" value="HATPase_c"/>
    <property type="match status" value="1"/>
</dbReference>
<dbReference type="InterPro" id="IPR004358">
    <property type="entry name" value="Sig_transdc_His_kin-like_C"/>
</dbReference>
<organism evidence="9 10">
    <name type="scientific">Telluria aromaticivorans</name>
    <dbReference type="NCBI Taxonomy" id="2725995"/>
    <lineage>
        <taxon>Bacteria</taxon>
        <taxon>Pseudomonadati</taxon>
        <taxon>Pseudomonadota</taxon>
        <taxon>Betaproteobacteria</taxon>
        <taxon>Burkholderiales</taxon>
        <taxon>Oxalobacteraceae</taxon>
        <taxon>Telluria group</taxon>
        <taxon>Telluria</taxon>
    </lineage>
</organism>
<dbReference type="CDD" id="cd00082">
    <property type="entry name" value="HisKA"/>
    <property type="match status" value="1"/>
</dbReference>
<dbReference type="CDD" id="cd00075">
    <property type="entry name" value="HATPase"/>
    <property type="match status" value="1"/>
</dbReference>
<dbReference type="PROSITE" id="PS50109">
    <property type="entry name" value="HIS_KIN"/>
    <property type="match status" value="1"/>
</dbReference>
<dbReference type="Pfam" id="PF00512">
    <property type="entry name" value="HisKA"/>
    <property type="match status" value="1"/>
</dbReference>
<gene>
    <name evidence="9" type="ORF">HGB41_12745</name>
</gene>
<keyword evidence="4" id="KW-0597">Phosphoprotein</keyword>
<dbReference type="InterPro" id="IPR036890">
    <property type="entry name" value="HATPase_C_sf"/>
</dbReference>
<dbReference type="Pfam" id="PF13188">
    <property type="entry name" value="PAS_8"/>
    <property type="match status" value="1"/>
</dbReference>
<proteinExistence type="predicted"/>
<evidence type="ECO:0000256" key="2">
    <source>
        <dbReference type="ARBA" id="ARBA00004429"/>
    </source>
</evidence>
<dbReference type="InterPro" id="IPR003594">
    <property type="entry name" value="HATPase_dom"/>
</dbReference>
<reference evidence="9 10" key="1">
    <citation type="submission" date="2020-04" db="EMBL/GenBank/DDBJ databases">
        <title>Massilia sp. nov., a cold adapted bacteria isolated from Arctic soil.</title>
        <authorList>
            <person name="Son J."/>
            <person name="Ka J.-O."/>
        </authorList>
    </citation>
    <scope>NUCLEOTIDE SEQUENCE [LARGE SCALE GENOMIC DNA]</scope>
    <source>
        <strain evidence="9 10">ML15P13</strain>
    </source>
</reference>
<dbReference type="RefSeq" id="WP_171084942.1">
    <property type="nucleotide sequence ID" value="NZ_JABAIV010000004.1"/>
</dbReference>
<comment type="caution">
    <text evidence="9">The sequence shown here is derived from an EMBL/GenBank/DDBJ whole genome shotgun (WGS) entry which is preliminary data.</text>
</comment>
<dbReference type="Gene3D" id="3.30.450.40">
    <property type="match status" value="1"/>
</dbReference>
<dbReference type="PRINTS" id="PR00344">
    <property type="entry name" value="BCTRLSENSOR"/>
</dbReference>
<dbReference type="SUPFAM" id="SSF55874">
    <property type="entry name" value="ATPase domain of HSP90 chaperone/DNA topoisomerase II/histidine kinase"/>
    <property type="match status" value="1"/>
</dbReference>
<dbReference type="GO" id="GO:0000155">
    <property type="term" value="F:phosphorelay sensor kinase activity"/>
    <property type="evidence" value="ECO:0007669"/>
    <property type="project" value="InterPro"/>
</dbReference>
<dbReference type="EMBL" id="JABAIV010000004">
    <property type="protein sequence ID" value="NNG23861.1"/>
    <property type="molecule type" value="Genomic_DNA"/>
</dbReference>
<dbReference type="InterPro" id="IPR005467">
    <property type="entry name" value="His_kinase_dom"/>
</dbReference>
<dbReference type="AlphaFoldDB" id="A0A7Y2P0T7"/>
<dbReference type="PANTHER" id="PTHR43547:SF2">
    <property type="entry name" value="HYBRID SIGNAL TRANSDUCTION HISTIDINE KINASE C"/>
    <property type="match status" value="1"/>
</dbReference>
<dbReference type="Proteomes" id="UP000533905">
    <property type="component" value="Unassembled WGS sequence"/>
</dbReference>
<feature type="domain" description="Histidine kinase" evidence="7">
    <location>
        <begin position="612"/>
        <end position="832"/>
    </location>
</feature>
<dbReference type="PANTHER" id="PTHR43547">
    <property type="entry name" value="TWO-COMPONENT HISTIDINE KINASE"/>
    <property type="match status" value="1"/>
</dbReference>
<dbReference type="InterPro" id="IPR013656">
    <property type="entry name" value="PAS_4"/>
</dbReference>
<dbReference type="SUPFAM" id="SSF47384">
    <property type="entry name" value="Homodimeric domain of signal transducing histidine kinase"/>
    <property type="match status" value="1"/>
</dbReference>
<evidence type="ECO:0000256" key="5">
    <source>
        <dbReference type="ARBA" id="ARBA00022679"/>
    </source>
</evidence>
<dbReference type="Pfam" id="PF02518">
    <property type="entry name" value="HATPase_c"/>
    <property type="match status" value="1"/>
</dbReference>
<keyword evidence="10" id="KW-1185">Reference proteome</keyword>
<evidence type="ECO:0000256" key="1">
    <source>
        <dbReference type="ARBA" id="ARBA00000085"/>
    </source>
</evidence>
<evidence type="ECO:0000256" key="4">
    <source>
        <dbReference type="ARBA" id="ARBA00022553"/>
    </source>
</evidence>
<dbReference type="SMART" id="SM00091">
    <property type="entry name" value="PAS"/>
    <property type="match status" value="2"/>
</dbReference>
<dbReference type="InterPro" id="IPR035965">
    <property type="entry name" value="PAS-like_dom_sf"/>
</dbReference>
<evidence type="ECO:0000313" key="10">
    <source>
        <dbReference type="Proteomes" id="UP000533905"/>
    </source>
</evidence>
<dbReference type="Pfam" id="PF08448">
    <property type="entry name" value="PAS_4"/>
    <property type="match status" value="1"/>
</dbReference>
<protein>
    <recommendedName>
        <fullName evidence="3">histidine kinase</fullName>
        <ecNumber evidence="3">2.7.13.3</ecNumber>
    </recommendedName>
</protein>
<comment type="subcellular location">
    <subcellularLocation>
        <location evidence="2">Cell inner membrane</location>
        <topology evidence="2">Multi-pass membrane protein</topology>
    </subcellularLocation>
</comment>
<keyword evidence="5" id="KW-0808">Transferase</keyword>
<feature type="domain" description="PAS" evidence="8">
    <location>
        <begin position="341"/>
        <end position="396"/>
    </location>
</feature>
<evidence type="ECO:0000256" key="3">
    <source>
        <dbReference type="ARBA" id="ARBA00012438"/>
    </source>
</evidence>
<name>A0A7Y2P0T7_9BURK</name>
<dbReference type="PROSITE" id="PS50112">
    <property type="entry name" value="PAS"/>
    <property type="match status" value="1"/>
</dbReference>
<sequence length="834" mass="93069">MNVTPMPIHQNGTSFVPGTHRVNALLSFVNWTCTPVGLPENWPSELKNALSLILNTHQPMALWWGGELIHFYNDAYRDLLPEAQRDTAFGLPVRTVYPEAWNLVQPQIDFVMSGQGSTWHENQKFTTLEGDSTTVERWWTYGYSPIYVGASVGGILVVCTETTKEQLARMESDKLTHSLAQEVARRTLVETQLRAERVRLDAVLDTLPTGLAIVGYPEGTILYQNPKASELLGMDQLPKDAVQDIEKNYTAIHPDGRPYEADEYPSVMAFQIGRQIGPVDMLYQRGDERIILTVRSSPVYDPQGRLDQVVTIFDEVTQTREVEKDKLLYRAIASHIPHGAVFLVDSDLRYVLADGPALRNTGLDSTQFEGKHLSQVVPPSDLPTVIADYETMLRGEPVFREHEAGGRHFATYGTYIPCSNGPHLALAVSYDVTDRLQREARLQLVDKIARATNTATTENEVLLHAVQALGTYLDAAFCGFAEVRGTTSTYRGWARDGQKALTGSLRPAWVNSVRDELDQSAEPVFRNEEVPFEFPLKPGLPGRFSQLILPILTEGRVVACLVIGRQDGNSWSADDVSLARQVVDGAWAKADRLRLIEQLRRMDLKKDRFLATLAHEIRNPLGAIVTGTNLLSLLPSTRDEVVQMTVERIKRQLDLLRRLVDDLTDISRIKHGKIHLQTKRFDLREAIELAVDMHRPLLSKRDHSLEMGLGTEPCYVHVDKDRMVQVVGNLLNNAAKYTPQFGAITVELERSRSAIMVHVKDNGIGIEPEAIRSIFEIFVQDDHRAPTMHRDGLGIGLALVKHLVQLQGGEVAVTSAGRGKGSCFTVSLPVAEVQ</sequence>
<dbReference type="CDD" id="cd00130">
    <property type="entry name" value="PAS"/>
    <property type="match status" value="2"/>
</dbReference>
<dbReference type="InterPro" id="IPR000014">
    <property type="entry name" value="PAS"/>
</dbReference>
<comment type="catalytic activity">
    <reaction evidence="1">
        <text>ATP + protein L-histidine = ADP + protein N-phospho-L-histidine.</text>
        <dbReference type="EC" id="2.7.13.3"/>
    </reaction>
</comment>
<evidence type="ECO:0000259" key="7">
    <source>
        <dbReference type="PROSITE" id="PS50109"/>
    </source>
</evidence>
<dbReference type="Gene3D" id="3.30.565.10">
    <property type="entry name" value="Histidine kinase-like ATPase, C-terminal domain"/>
    <property type="match status" value="1"/>
</dbReference>
<dbReference type="SUPFAM" id="SSF55785">
    <property type="entry name" value="PYP-like sensor domain (PAS domain)"/>
    <property type="match status" value="2"/>
</dbReference>
<dbReference type="SMART" id="SM00388">
    <property type="entry name" value="HisKA"/>
    <property type="match status" value="1"/>
</dbReference>
<dbReference type="FunFam" id="3.30.565.10:FF:000006">
    <property type="entry name" value="Sensor histidine kinase WalK"/>
    <property type="match status" value="1"/>
</dbReference>
<dbReference type="InterPro" id="IPR029016">
    <property type="entry name" value="GAF-like_dom_sf"/>
</dbReference>
<evidence type="ECO:0000259" key="8">
    <source>
        <dbReference type="PROSITE" id="PS50112"/>
    </source>
</evidence>
<evidence type="ECO:0000313" key="9">
    <source>
        <dbReference type="EMBL" id="NNG23861.1"/>
    </source>
</evidence>